<dbReference type="AlphaFoldDB" id="A0A7L5BYC5"/>
<dbReference type="Gene3D" id="3.20.20.140">
    <property type="entry name" value="Metal-dependent hydrolases"/>
    <property type="match status" value="1"/>
</dbReference>
<protein>
    <recommendedName>
        <fullName evidence="7">D-hydantoinase</fullName>
    </recommendedName>
</protein>
<dbReference type="PANTHER" id="PTHR11647">
    <property type="entry name" value="HYDRANTOINASE/DIHYDROPYRIMIDINASE FAMILY MEMBER"/>
    <property type="match status" value="1"/>
</dbReference>
<accession>A0A7L5BYC5</accession>
<dbReference type="InterPro" id="IPR011059">
    <property type="entry name" value="Metal-dep_hydrolase_composite"/>
</dbReference>
<dbReference type="InterPro" id="IPR011778">
    <property type="entry name" value="Hydantoinase/dihydroPyrase"/>
</dbReference>
<evidence type="ECO:0000313" key="11">
    <source>
        <dbReference type="Proteomes" id="UP000503336"/>
    </source>
</evidence>
<dbReference type="SUPFAM" id="SSF51556">
    <property type="entry name" value="Metallo-dependent hydrolases"/>
    <property type="match status" value="1"/>
</dbReference>
<keyword evidence="5 10" id="KW-0378">Hydrolase</keyword>
<dbReference type="KEGG" id="hdh:G5B40_15715"/>
<dbReference type="EMBL" id="CP049056">
    <property type="protein sequence ID" value="QIE56752.1"/>
    <property type="molecule type" value="Genomic_DNA"/>
</dbReference>
<gene>
    <name evidence="10" type="primary">hydA</name>
    <name evidence="10" type="ORF">G5B40_15715</name>
</gene>
<comment type="PTM">
    <text evidence="8">Carbamylation allows a single lysine to coordinate two divalent metal cations.</text>
</comment>
<evidence type="ECO:0000256" key="2">
    <source>
        <dbReference type="ARBA" id="ARBA00008829"/>
    </source>
</evidence>
<dbReference type="FunFam" id="3.20.20.140:FF:000217">
    <property type="entry name" value="Dihydropyrimidinase-related protein 1"/>
    <property type="match status" value="1"/>
</dbReference>
<evidence type="ECO:0000256" key="6">
    <source>
        <dbReference type="ARBA" id="ARBA00055040"/>
    </source>
</evidence>
<feature type="domain" description="Amidohydrolase-related" evidence="9">
    <location>
        <begin position="53"/>
        <end position="444"/>
    </location>
</feature>
<dbReference type="PANTHER" id="PTHR11647:SF1">
    <property type="entry name" value="COLLAPSIN RESPONSE MEDIATOR PROTEIN"/>
    <property type="match status" value="1"/>
</dbReference>
<organism evidence="10 11">
    <name type="scientific">Pikeienuella piscinae</name>
    <dbReference type="NCBI Taxonomy" id="2748098"/>
    <lineage>
        <taxon>Bacteria</taxon>
        <taxon>Pseudomonadati</taxon>
        <taxon>Pseudomonadota</taxon>
        <taxon>Alphaproteobacteria</taxon>
        <taxon>Rhodobacterales</taxon>
        <taxon>Paracoccaceae</taxon>
        <taxon>Pikeienuella</taxon>
    </lineage>
</organism>
<dbReference type="GO" id="GO:0046872">
    <property type="term" value="F:metal ion binding"/>
    <property type="evidence" value="ECO:0007669"/>
    <property type="project" value="UniProtKB-KW"/>
</dbReference>
<evidence type="ECO:0000313" key="10">
    <source>
        <dbReference type="EMBL" id="QIE56752.1"/>
    </source>
</evidence>
<dbReference type="RefSeq" id="WP_165100449.1">
    <property type="nucleotide sequence ID" value="NZ_CP049056.1"/>
</dbReference>
<dbReference type="NCBIfam" id="TIGR02033">
    <property type="entry name" value="D-hydantoinase"/>
    <property type="match status" value="1"/>
</dbReference>
<dbReference type="InterPro" id="IPR006680">
    <property type="entry name" value="Amidohydro-rel"/>
</dbReference>
<dbReference type="Proteomes" id="UP000503336">
    <property type="component" value="Chromosome"/>
</dbReference>
<proteinExistence type="inferred from homology"/>
<keyword evidence="11" id="KW-1185">Reference proteome</keyword>
<sequence>MAEDFDLLIRNGDVFTGGALCRCDVGVRNGVIAAIADRLDAPAARTVDAAGKLVLPGGVDSHVHIDQPSGSAAEMCDDFDSASASAAAGGTTTVISFAWQSPGESLAGIAEDYARRARKSRVDYTFHLTITDPTEKVLEDELPALVAAGDRSIKIFMTYKGVGLKDKDILRVLDAARRNRALVCVHAENHALIEYLTEKLVSAGLGAPKYFPLSKPMTAEREAVNRIIAFSEALDTPIHIFHVSGAESAAEIERAQQRGLKVTAETCPHYLTITADDLDKPGFEGAKLIFGPPARTVADQDALWNYIRRGVISVISSDHSPSRYDDVKGKKVAGEDAPFSVVPNGVPGLAARMPVLFSEGVSKGRITIAKFVDLVSAEPARRFGIFPQKGLVAVGSDADFVIWDPERKVVIRNEMMRHAGDYTPWEGFEVTGWPSATYVRGRLVCKDGAPVAEAGGGRHVPRAPYPLIEPAGRARAELRDALGA</sequence>
<evidence type="ECO:0000256" key="4">
    <source>
        <dbReference type="ARBA" id="ARBA00022723"/>
    </source>
</evidence>
<dbReference type="Gene3D" id="2.30.40.10">
    <property type="entry name" value="Urease, subunit C, domain 1"/>
    <property type="match status" value="1"/>
</dbReference>
<dbReference type="Pfam" id="PF01979">
    <property type="entry name" value="Amidohydro_1"/>
    <property type="match status" value="1"/>
</dbReference>
<dbReference type="GO" id="GO:0005829">
    <property type="term" value="C:cytosol"/>
    <property type="evidence" value="ECO:0007669"/>
    <property type="project" value="TreeGrafter"/>
</dbReference>
<dbReference type="InterPro" id="IPR050378">
    <property type="entry name" value="Metallo-dep_Hydrolases_sf"/>
</dbReference>
<feature type="modified residue" description="N6-carboxylysine" evidence="8">
    <location>
        <position position="154"/>
    </location>
</feature>
<keyword evidence="4" id="KW-0479">Metal-binding</keyword>
<reference evidence="10 11" key="1">
    <citation type="submission" date="2020-02" db="EMBL/GenBank/DDBJ databases">
        <title>complete genome sequence of Rhodobacteraceae bacterium.</title>
        <authorList>
            <person name="Park J."/>
            <person name="Kim Y.-S."/>
            <person name="Kim K.-H."/>
        </authorList>
    </citation>
    <scope>NUCLEOTIDE SEQUENCE [LARGE SCALE GENOMIC DNA]</scope>
    <source>
        <strain evidence="10 11">RR4-56</strain>
    </source>
</reference>
<evidence type="ECO:0000259" key="9">
    <source>
        <dbReference type="Pfam" id="PF01979"/>
    </source>
</evidence>
<evidence type="ECO:0000256" key="8">
    <source>
        <dbReference type="PIRSR" id="PIRSR611778-50"/>
    </source>
</evidence>
<dbReference type="GO" id="GO:0016812">
    <property type="term" value="F:hydrolase activity, acting on carbon-nitrogen (but not peptide) bonds, in cyclic amides"/>
    <property type="evidence" value="ECO:0007669"/>
    <property type="project" value="TreeGrafter"/>
</dbReference>
<evidence type="ECO:0000256" key="7">
    <source>
        <dbReference type="ARBA" id="ARBA00068457"/>
    </source>
</evidence>
<name>A0A7L5BYC5_9RHOB</name>
<comment type="function">
    <text evidence="6">Catalyzes the stereospecific hydrolysis of the cyclic amide bond of D-hydantoin derivatives.</text>
</comment>
<dbReference type="InterPro" id="IPR032466">
    <property type="entry name" value="Metal_Hydrolase"/>
</dbReference>
<dbReference type="SUPFAM" id="SSF51338">
    <property type="entry name" value="Composite domain of metallo-dependent hydrolases"/>
    <property type="match status" value="2"/>
</dbReference>
<dbReference type="CDD" id="cd01314">
    <property type="entry name" value="D-HYD"/>
    <property type="match status" value="1"/>
</dbReference>
<comment type="similarity">
    <text evidence="2">Belongs to the metallo-dependent hydrolases superfamily. Hydantoinase/dihydropyrimidinase family.</text>
</comment>
<keyword evidence="3" id="KW-0597">Phosphoprotein</keyword>
<evidence type="ECO:0000256" key="1">
    <source>
        <dbReference type="ARBA" id="ARBA00001947"/>
    </source>
</evidence>
<comment type="cofactor">
    <cofactor evidence="1">
        <name>Zn(2+)</name>
        <dbReference type="ChEBI" id="CHEBI:29105"/>
    </cofactor>
</comment>
<evidence type="ECO:0000256" key="5">
    <source>
        <dbReference type="ARBA" id="ARBA00022801"/>
    </source>
</evidence>
<evidence type="ECO:0000256" key="3">
    <source>
        <dbReference type="ARBA" id="ARBA00022553"/>
    </source>
</evidence>